<accession>A0A085N5B6</accession>
<gene>
    <name evidence="1" type="ORF">M514_23120</name>
</gene>
<proteinExistence type="predicted"/>
<sequence length="85" mass="9576">MTHGIYGTCLRAVWCKVLFTRQHLGISSASEVVSNTAQIIDIRLRVKTLEYSQYTPICQNVLASPSWRPPSADEVLHHTARRQAP</sequence>
<organism evidence="1">
    <name type="scientific">Trichuris suis</name>
    <name type="common">pig whipworm</name>
    <dbReference type="NCBI Taxonomy" id="68888"/>
    <lineage>
        <taxon>Eukaryota</taxon>
        <taxon>Metazoa</taxon>
        <taxon>Ecdysozoa</taxon>
        <taxon>Nematoda</taxon>
        <taxon>Enoplea</taxon>
        <taxon>Dorylaimia</taxon>
        <taxon>Trichinellida</taxon>
        <taxon>Trichuridae</taxon>
        <taxon>Trichuris</taxon>
    </lineage>
</organism>
<reference evidence="1" key="1">
    <citation type="journal article" date="2014" name="Nat. Genet.">
        <title>Genome and transcriptome of the porcine whipworm Trichuris suis.</title>
        <authorList>
            <person name="Jex A.R."/>
            <person name="Nejsum P."/>
            <person name="Schwarz E.M."/>
            <person name="Hu L."/>
            <person name="Young N.D."/>
            <person name="Hall R.S."/>
            <person name="Korhonen P.K."/>
            <person name="Liao S."/>
            <person name="Thamsborg S."/>
            <person name="Xia J."/>
            <person name="Xu P."/>
            <person name="Wang S."/>
            <person name="Scheerlinck J.P."/>
            <person name="Hofmann A."/>
            <person name="Sternberg P.W."/>
            <person name="Wang J."/>
            <person name="Gasser R.B."/>
        </authorList>
    </citation>
    <scope>NUCLEOTIDE SEQUENCE [LARGE SCALE GENOMIC DNA]</scope>
    <source>
        <strain evidence="1">DCEP-RM93F</strain>
    </source>
</reference>
<protein>
    <submittedName>
        <fullName evidence="1">Uncharacterized protein</fullName>
    </submittedName>
</protein>
<dbReference type="EMBL" id="KL367552">
    <property type="protein sequence ID" value="KFD64662.1"/>
    <property type="molecule type" value="Genomic_DNA"/>
</dbReference>
<name>A0A085N5B6_9BILA</name>
<dbReference type="Proteomes" id="UP000030758">
    <property type="component" value="Unassembled WGS sequence"/>
</dbReference>
<evidence type="ECO:0000313" key="1">
    <source>
        <dbReference type="EMBL" id="KFD64662.1"/>
    </source>
</evidence>
<dbReference type="AlphaFoldDB" id="A0A085N5B6"/>